<dbReference type="GO" id="GO:0003700">
    <property type="term" value="F:DNA-binding transcription factor activity"/>
    <property type="evidence" value="ECO:0007669"/>
    <property type="project" value="InterPro"/>
</dbReference>
<reference evidence="7" key="1">
    <citation type="submission" date="2017-11" db="EMBL/GenBank/DDBJ databases">
        <authorList>
            <person name="Kuznetsova I."/>
            <person name="Sazanova A."/>
            <person name="Chirak E."/>
            <person name="Safronova V."/>
            <person name="Willems A."/>
        </authorList>
    </citation>
    <scope>NUCLEOTIDE SEQUENCE [LARGE SCALE GENOMIC DNA]</scope>
    <source>
        <strain evidence="7">STM 196</strain>
    </source>
</reference>
<dbReference type="PANTHER" id="PTHR30537">
    <property type="entry name" value="HTH-TYPE TRANSCRIPTIONAL REGULATOR"/>
    <property type="match status" value="1"/>
</dbReference>
<evidence type="ECO:0000256" key="1">
    <source>
        <dbReference type="ARBA" id="ARBA00009437"/>
    </source>
</evidence>
<evidence type="ECO:0000256" key="2">
    <source>
        <dbReference type="ARBA" id="ARBA00023015"/>
    </source>
</evidence>
<dbReference type="FunFam" id="1.10.10.10:FF:000001">
    <property type="entry name" value="LysR family transcriptional regulator"/>
    <property type="match status" value="1"/>
</dbReference>
<dbReference type="InterPro" id="IPR005119">
    <property type="entry name" value="LysR_subst-bd"/>
</dbReference>
<evidence type="ECO:0000313" key="6">
    <source>
        <dbReference type="EMBL" id="PSH62987.1"/>
    </source>
</evidence>
<dbReference type="PROSITE" id="PS50931">
    <property type="entry name" value="HTH_LYSR"/>
    <property type="match status" value="1"/>
</dbReference>
<protein>
    <submittedName>
        <fullName evidence="6">LysR family transcriptional regulator</fullName>
    </submittedName>
</protein>
<dbReference type="Gene3D" id="3.40.190.10">
    <property type="entry name" value="Periplasmic binding protein-like II"/>
    <property type="match status" value="2"/>
</dbReference>
<keyword evidence="2" id="KW-0805">Transcription regulation</keyword>
<accession>A0A2P7B954</accession>
<dbReference type="AlphaFoldDB" id="A0A2P7B954"/>
<dbReference type="RefSeq" id="WP_106713666.1">
    <property type="nucleotide sequence ID" value="NZ_PGGO01000026.1"/>
</dbReference>
<dbReference type="SUPFAM" id="SSF46785">
    <property type="entry name" value="Winged helix' DNA-binding domain"/>
    <property type="match status" value="1"/>
</dbReference>
<comment type="similarity">
    <text evidence="1">Belongs to the LysR transcriptional regulatory family.</text>
</comment>
<dbReference type="InterPro" id="IPR036390">
    <property type="entry name" value="WH_DNA-bd_sf"/>
</dbReference>
<evidence type="ECO:0000256" key="4">
    <source>
        <dbReference type="ARBA" id="ARBA00023163"/>
    </source>
</evidence>
<evidence type="ECO:0000256" key="3">
    <source>
        <dbReference type="ARBA" id="ARBA00023125"/>
    </source>
</evidence>
<gene>
    <name evidence="6" type="ORF">CU102_24280</name>
</gene>
<dbReference type="InterPro" id="IPR036388">
    <property type="entry name" value="WH-like_DNA-bd_sf"/>
</dbReference>
<dbReference type="EMBL" id="PGGO01000026">
    <property type="protein sequence ID" value="PSH62987.1"/>
    <property type="molecule type" value="Genomic_DNA"/>
</dbReference>
<dbReference type="Gene3D" id="1.10.10.10">
    <property type="entry name" value="Winged helix-like DNA-binding domain superfamily/Winged helix DNA-binding domain"/>
    <property type="match status" value="1"/>
</dbReference>
<dbReference type="PANTHER" id="PTHR30537:SF26">
    <property type="entry name" value="GLYCINE CLEAVAGE SYSTEM TRANSCRIPTIONAL ACTIVATOR"/>
    <property type="match status" value="1"/>
</dbReference>
<dbReference type="SUPFAM" id="SSF53850">
    <property type="entry name" value="Periplasmic binding protein-like II"/>
    <property type="match status" value="1"/>
</dbReference>
<name>A0A2P7B954_9HYPH</name>
<dbReference type="InterPro" id="IPR058163">
    <property type="entry name" value="LysR-type_TF_proteobact-type"/>
</dbReference>
<dbReference type="Proteomes" id="UP000241444">
    <property type="component" value="Unassembled WGS sequence"/>
</dbReference>
<dbReference type="GO" id="GO:0006351">
    <property type="term" value="P:DNA-templated transcription"/>
    <property type="evidence" value="ECO:0007669"/>
    <property type="project" value="TreeGrafter"/>
</dbReference>
<keyword evidence="3" id="KW-0238">DNA-binding</keyword>
<evidence type="ECO:0000313" key="7">
    <source>
        <dbReference type="Proteomes" id="UP000241444"/>
    </source>
</evidence>
<sequence length="294" mass="32338">MTGSDIPPLTALRAFEATARLRSFKAAAAELFVTPTAISHQIRQLEEYLGLRVLDRTPRSVSLTARGKELYDATTMGFGEIRRSVERLRETENPSTLTLSSTTAFLSHWLVPRLAEIRHVLPDLDLRLHASETIVKLQPGEIDVAIRYGIGPFAGVEATLLKTDAFAPVCSPWLNIVDLQDLRRIELIHVDGRTAPLPLPDWPRWCSEAGVSGIDTAVGLRFTNSMHAMQAAIAGQGVTIVSLVLAADALAAGLLVQPFRHILPGGIYHFVCRPGIGSRTYVKTLREWFQDSLK</sequence>
<evidence type="ECO:0000259" key="5">
    <source>
        <dbReference type="PROSITE" id="PS50931"/>
    </source>
</evidence>
<dbReference type="OrthoDB" id="9807765at2"/>
<keyword evidence="7" id="KW-1185">Reference proteome</keyword>
<dbReference type="GO" id="GO:0043565">
    <property type="term" value="F:sequence-specific DNA binding"/>
    <property type="evidence" value="ECO:0007669"/>
    <property type="project" value="TreeGrafter"/>
</dbReference>
<dbReference type="InterPro" id="IPR000847">
    <property type="entry name" value="LysR_HTH_N"/>
</dbReference>
<proteinExistence type="inferred from homology"/>
<dbReference type="Pfam" id="PF03466">
    <property type="entry name" value="LysR_substrate"/>
    <property type="match status" value="1"/>
</dbReference>
<comment type="caution">
    <text evidence="6">The sequence shown here is derived from an EMBL/GenBank/DDBJ whole genome shotgun (WGS) entry which is preliminary data.</text>
</comment>
<organism evidence="6 7">
    <name type="scientific">Phyllobacterium brassicacearum</name>
    <dbReference type="NCBI Taxonomy" id="314235"/>
    <lineage>
        <taxon>Bacteria</taxon>
        <taxon>Pseudomonadati</taxon>
        <taxon>Pseudomonadota</taxon>
        <taxon>Alphaproteobacteria</taxon>
        <taxon>Hyphomicrobiales</taxon>
        <taxon>Phyllobacteriaceae</taxon>
        <taxon>Phyllobacterium</taxon>
    </lineage>
</organism>
<feature type="domain" description="HTH lysR-type" evidence="5">
    <location>
        <begin position="7"/>
        <end position="64"/>
    </location>
</feature>
<dbReference type="CDD" id="cd08432">
    <property type="entry name" value="PBP2_GcdR_TrpI_HvrB_AmpR_like"/>
    <property type="match status" value="1"/>
</dbReference>
<dbReference type="Pfam" id="PF00126">
    <property type="entry name" value="HTH_1"/>
    <property type="match status" value="1"/>
</dbReference>
<keyword evidence="4" id="KW-0804">Transcription</keyword>